<dbReference type="InterPro" id="IPR053142">
    <property type="entry name" value="PchR_regulatory_protein"/>
</dbReference>
<name>A0ABX1MRQ4_9RHOO</name>
<feature type="domain" description="HTH araC/xylS-type" evidence="4">
    <location>
        <begin position="229"/>
        <end position="329"/>
    </location>
</feature>
<dbReference type="RefSeq" id="WP_169206381.1">
    <property type="nucleotide sequence ID" value="NZ_CP059560.1"/>
</dbReference>
<evidence type="ECO:0000256" key="2">
    <source>
        <dbReference type="ARBA" id="ARBA00023125"/>
    </source>
</evidence>
<dbReference type="SMART" id="SM00342">
    <property type="entry name" value="HTH_ARAC"/>
    <property type="match status" value="1"/>
</dbReference>
<reference evidence="5 6" key="1">
    <citation type="submission" date="2019-12" db="EMBL/GenBank/DDBJ databases">
        <title>Comparative genomics gives insights into the taxonomy of the Azoarcus-Aromatoleum group and reveals separate origins of nif in the plant-associated Azoarcus and non-plant-associated Aromatoleum sub-groups.</title>
        <authorList>
            <person name="Lafos M."/>
            <person name="Maluk M."/>
            <person name="Batista M."/>
            <person name="Junghare M."/>
            <person name="Carmona M."/>
            <person name="Faoro H."/>
            <person name="Cruz L.M."/>
            <person name="Battistoni F."/>
            <person name="De Souza E."/>
            <person name="Pedrosa F."/>
            <person name="Chen W.-M."/>
            <person name="Poole P.S."/>
            <person name="Dixon R.A."/>
            <person name="James E.K."/>
        </authorList>
    </citation>
    <scope>NUCLEOTIDE SEQUENCE [LARGE SCALE GENOMIC DNA]</scope>
    <source>
        <strain evidence="5 6">ToN1</strain>
    </source>
</reference>
<dbReference type="PANTHER" id="PTHR47893:SF1">
    <property type="entry name" value="REGULATORY PROTEIN PCHR"/>
    <property type="match status" value="1"/>
</dbReference>
<keyword evidence="1" id="KW-0805">Transcription regulation</keyword>
<accession>A0ABX1MRQ4</accession>
<evidence type="ECO:0000256" key="1">
    <source>
        <dbReference type="ARBA" id="ARBA00023015"/>
    </source>
</evidence>
<evidence type="ECO:0000313" key="5">
    <source>
        <dbReference type="EMBL" id="NMF89006.1"/>
    </source>
</evidence>
<dbReference type="Gene3D" id="1.10.10.60">
    <property type="entry name" value="Homeodomain-like"/>
    <property type="match status" value="1"/>
</dbReference>
<evidence type="ECO:0000259" key="4">
    <source>
        <dbReference type="PROSITE" id="PS01124"/>
    </source>
</evidence>
<dbReference type="EMBL" id="WTVR01000018">
    <property type="protein sequence ID" value="NMF89006.1"/>
    <property type="molecule type" value="Genomic_DNA"/>
</dbReference>
<dbReference type="Pfam" id="PF12833">
    <property type="entry name" value="HTH_18"/>
    <property type="match status" value="1"/>
</dbReference>
<dbReference type="PANTHER" id="PTHR47893">
    <property type="entry name" value="REGULATORY PROTEIN PCHR"/>
    <property type="match status" value="1"/>
</dbReference>
<keyword evidence="6" id="KW-1185">Reference proteome</keyword>
<keyword evidence="2" id="KW-0238">DNA-binding</keyword>
<dbReference type="InterPro" id="IPR018062">
    <property type="entry name" value="HTH_AraC-typ_CS"/>
</dbReference>
<gene>
    <name evidence="5" type="ORF">GPA26_11030</name>
</gene>
<sequence>MNSGLIQDRETPRRRNERVSIISTNDACEHAASLRDWSQDYLQLSQGAFEGEIIEATVGPMQVFKETIRQSVDEKASPRCDSYTIGVPASVTPNGYWQGRHLERDSLITLCPNEELHFRTPMESTILVTVIDCNAFDSFAQDSAAVDVLPLISKSHAAALPGDAAQTYRVMLETVLSSVASTPEIFEHSASAQSVAETVMNASLNALRARSQETESPRTSHSVQRAIVERARSYVIANRENPPTVAELSSYLKMSRRGLHHAFINVLGINITTFLRYVRLHGVRKELLRATPEDSISGIACKWGFWHMGMFSSYYKCLFGETPSSTLRRTSNFSKVASRRHH</sequence>
<comment type="caution">
    <text evidence="5">The sequence shown here is derived from an EMBL/GenBank/DDBJ whole genome shotgun (WGS) entry which is preliminary data.</text>
</comment>
<dbReference type="PROSITE" id="PS01124">
    <property type="entry name" value="HTH_ARAC_FAMILY_2"/>
    <property type="match status" value="1"/>
</dbReference>
<dbReference type="PROSITE" id="PS00041">
    <property type="entry name" value="HTH_ARAC_FAMILY_1"/>
    <property type="match status" value="1"/>
</dbReference>
<organism evidence="5 6">
    <name type="scientific">Aromatoleum petrolei</name>
    <dbReference type="NCBI Taxonomy" id="76116"/>
    <lineage>
        <taxon>Bacteria</taxon>
        <taxon>Pseudomonadati</taxon>
        <taxon>Pseudomonadota</taxon>
        <taxon>Betaproteobacteria</taxon>
        <taxon>Rhodocyclales</taxon>
        <taxon>Rhodocyclaceae</taxon>
        <taxon>Aromatoleum</taxon>
    </lineage>
</organism>
<proteinExistence type="predicted"/>
<dbReference type="Proteomes" id="UP000652074">
    <property type="component" value="Unassembled WGS sequence"/>
</dbReference>
<evidence type="ECO:0000313" key="6">
    <source>
        <dbReference type="Proteomes" id="UP000652074"/>
    </source>
</evidence>
<dbReference type="InterPro" id="IPR018060">
    <property type="entry name" value="HTH_AraC"/>
</dbReference>
<evidence type="ECO:0000256" key="3">
    <source>
        <dbReference type="ARBA" id="ARBA00023163"/>
    </source>
</evidence>
<protein>
    <submittedName>
        <fullName evidence="5">Helix-turn-helix domain-containing protein</fullName>
    </submittedName>
</protein>
<keyword evidence="3" id="KW-0804">Transcription</keyword>